<evidence type="ECO:0000256" key="3">
    <source>
        <dbReference type="SAM" id="Coils"/>
    </source>
</evidence>
<sequence>MVKNKKNSSKQHDSPALQDFLGFKVLPVLVDDNCRHYIYMRKHESRNSFHLAADRTLFVVNLPVDATEASLQDLFSPYGTVVYVQFPGDPAYEPPVKPKTKAERMKLKQQQLDKEAAEKDKWRHLLHTGASAHIVFQHEDQVNKVLEMPMDDVKRWKTGKSSNQPLGYRRYMMHYKKIRPDPSLLQEQVDAFMSKFKAEEYQREREEEERRNQMDEDGFTVVTRPKKKLVADTPEIVVKKPKEFLDFYRFQVREKKQNELSELRKRFEEDKKKIAKQKEARRFKPY</sequence>
<dbReference type="GO" id="GO:0006364">
    <property type="term" value="P:rRNA processing"/>
    <property type="evidence" value="ECO:0007669"/>
    <property type="project" value="TreeGrafter"/>
</dbReference>
<dbReference type="GO" id="GO:0032545">
    <property type="term" value="C:CURI complex"/>
    <property type="evidence" value="ECO:0007669"/>
    <property type="project" value="TreeGrafter"/>
</dbReference>
<dbReference type="InterPro" id="IPR024326">
    <property type="entry name" value="RRP7_C"/>
</dbReference>
<dbReference type="PROSITE" id="PS50102">
    <property type="entry name" value="RRM"/>
    <property type="match status" value="1"/>
</dbReference>
<dbReference type="GO" id="GO:0000028">
    <property type="term" value="P:ribosomal small subunit assembly"/>
    <property type="evidence" value="ECO:0007669"/>
    <property type="project" value="TreeGrafter"/>
</dbReference>
<protein>
    <recommendedName>
        <fullName evidence="4">RRM domain-containing protein</fullName>
    </recommendedName>
</protein>
<dbReference type="InterPro" id="IPR035979">
    <property type="entry name" value="RBD_domain_sf"/>
</dbReference>
<evidence type="ECO:0000256" key="2">
    <source>
        <dbReference type="PROSITE-ProRule" id="PRU00176"/>
    </source>
</evidence>
<dbReference type="InterPro" id="IPR040446">
    <property type="entry name" value="RRP7"/>
</dbReference>
<name>A0A077X2K9_9FUNG</name>
<dbReference type="InterPro" id="IPR000504">
    <property type="entry name" value="RRM_dom"/>
</dbReference>
<dbReference type="InterPro" id="IPR012677">
    <property type="entry name" value="Nucleotide-bd_a/b_plait_sf"/>
</dbReference>
<proteinExistence type="inferred from homology"/>
<evidence type="ECO:0000313" key="5">
    <source>
        <dbReference type="EMBL" id="CDS14046.1"/>
    </source>
</evidence>
<dbReference type="Gene3D" id="6.10.250.1770">
    <property type="match status" value="1"/>
</dbReference>
<dbReference type="AlphaFoldDB" id="A0A077X2K9"/>
<gene>
    <name evidence="5" type="ORF">LRAMOSA06217</name>
</gene>
<dbReference type="EMBL" id="LK023385">
    <property type="protein sequence ID" value="CDS14046.1"/>
    <property type="molecule type" value="Genomic_DNA"/>
</dbReference>
<comment type="similarity">
    <text evidence="1">Belongs to the RRP7 family.</text>
</comment>
<accession>A0A077X2K9</accession>
<dbReference type="OrthoDB" id="5390at2759"/>
<feature type="coiled-coil region" evidence="3">
    <location>
        <begin position="253"/>
        <end position="280"/>
    </location>
</feature>
<dbReference type="PANTHER" id="PTHR13191:SF0">
    <property type="entry name" value="RIBOSOMAL RNA-PROCESSING PROTEIN 7 HOMOLOG A-RELATED"/>
    <property type="match status" value="1"/>
</dbReference>
<organism evidence="5">
    <name type="scientific">Lichtheimia ramosa</name>
    <dbReference type="NCBI Taxonomy" id="688394"/>
    <lineage>
        <taxon>Eukaryota</taxon>
        <taxon>Fungi</taxon>
        <taxon>Fungi incertae sedis</taxon>
        <taxon>Mucoromycota</taxon>
        <taxon>Mucoromycotina</taxon>
        <taxon>Mucoromycetes</taxon>
        <taxon>Mucorales</taxon>
        <taxon>Lichtheimiaceae</taxon>
        <taxon>Lichtheimia</taxon>
    </lineage>
</organism>
<dbReference type="SUPFAM" id="SSF54928">
    <property type="entry name" value="RNA-binding domain, RBD"/>
    <property type="match status" value="1"/>
</dbReference>
<keyword evidence="2" id="KW-0694">RNA-binding</keyword>
<dbReference type="GO" id="GO:0003723">
    <property type="term" value="F:RNA binding"/>
    <property type="evidence" value="ECO:0007669"/>
    <property type="project" value="UniProtKB-UniRule"/>
</dbReference>
<dbReference type="Gene3D" id="3.30.70.330">
    <property type="match status" value="1"/>
</dbReference>
<dbReference type="PANTHER" id="PTHR13191">
    <property type="entry name" value="RIBOSOMAL RNA PROCESSING PROTEIN 7-RELATED"/>
    <property type="match status" value="1"/>
</dbReference>
<dbReference type="Pfam" id="PF12923">
    <property type="entry name" value="RRP7"/>
    <property type="match status" value="1"/>
</dbReference>
<keyword evidence="3" id="KW-0175">Coiled coil</keyword>
<evidence type="ECO:0000259" key="4">
    <source>
        <dbReference type="PROSITE" id="PS50102"/>
    </source>
</evidence>
<dbReference type="GO" id="GO:0034456">
    <property type="term" value="C:UTP-C complex"/>
    <property type="evidence" value="ECO:0007669"/>
    <property type="project" value="TreeGrafter"/>
</dbReference>
<dbReference type="Pfam" id="PF17799">
    <property type="entry name" value="RRM_Rrp7"/>
    <property type="match status" value="1"/>
</dbReference>
<evidence type="ECO:0000256" key="1">
    <source>
        <dbReference type="ARBA" id="ARBA00006110"/>
    </source>
</evidence>
<feature type="domain" description="RRM" evidence="4">
    <location>
        <begin position="55"/>
        <end position="163"/>
    </location>
</feature>
<reference evidence="5" key="1">
    <citation type="journal article" date="2014" name="Genome Announc.">
        <title>De novo whole-genome sequence and genome annotation of Lichtheimia ramosa.</title>
        <authorList>
            <person name="Linde J."/>
            <person name="Schwartze V."/>
            <person name="Binder U."/>
            <person name="Lass-Florl C."/>
            <person name="Voigt K."/>
            <person name="Horn F."/>
        </authorList>
    </citation>
    <scope>NUCLEOTIDE SEQUENCE</scope>
    <source>
        <strain evidence="5">JMRC FSU:6197</strain>
    </source>
</reference>
<dbReference type="InterPro" id="IPR040447">
    <property type="entry name" value="RRM_Rrp7"/>
</dbReference>